<dbReference type="PANTHER" id="PTHR43437:SF3">
    <property type="entry name" value="HYDROXYACYL-THIOESTER DEHYDRATASE TYPE 2, MITOCHONDRIAL"/>
    <property type="match status" value="1"/>
</dbReference>
<keyword evidence="4" id="KW-1185">Reference proteome</keyword>
<dbReference type="AlphaFoldDB" id="A0AAU7Y906"/>
<dbReference type="InterPro" id="IPR050965">
    <property type="entry name" value="UPF0336/Enoyl-CoA_hydratase"/>
</dbReference>
<dbReference type="Gene3D" id="3.10.129.10">
    <property type="entry name" value="Hotdog Thioesterase"/>
    <property type="match status" value="1"/>
</dbReference>
<dbReference type="RefSeq" id="WP_021220108.1">
    <property type="nucleotide sequence ID" value="NZ_AP023081.1"/>
</dbReference>
<evidence type="ECO:0000313" key="2">
    <source>
        <dbReference type="EMBL" id="BCD89218.1"/>
    </source>
</evidence>
<evidence type="ECO:0000259" key="1">
    <source>
        <dbReference type="Pfam" id="PF01575"/>
    </source>
</evidence>
<dbReference type="SUPFAM" id="SSF54637">
    <property type="entry name" value="Thioesterase/thiol ester dehydrase-isomerase"/>
    <property type="match status" value="1"/>
</dbReference>
<dbReference type="EMBL" id="AP023081">
    <property type="protein sequence ID" value="BCD89218.1"/>
    <property type="molecule type" value="Genomic_DNA"/>
</dbReference>
<gene>
    <name evidence="2" type="primary">maoC</name>
    <name evidence="3" type="ORF">ABS648_13325</name>
    <name evidence="2" type="ORF">PSm6_56250</name>
</gene>
<dbReference type="GO" id="GO:0006633">
    <property type="term" value="P:fatty acid biosynthetic process"/>
    <property type="evidence" value="ECO:0007669"/>
    <property type="project" value="TreeGrafter"/>
</dbReference>
<evidence type="ECO:0000313" key="4">
    <source>
        <dbReference type="Proteomes" id="UP001064896"/>
    </source>
</evidence>
<reference evidence="3" key="2">
    <citation type="submission" date="2023-08" db="EMBL/GenBank/DDBJ databases">
        <title>Increased levels of nutrients transform a symbiont into a lethal pathobiont.</title>
        <authorList>
            <person name="Lachnit T."/>
            <person name="Ulrich L."/>
            <person name="Willmer F.M."/>
            <person name="Hasenbein T."/>
            <person name="Steiner L.X."/>
            <person name="Wolters M."/>
            <person name="Herbst E.M."/>
            <person name="Deines P."/>
        </authorList>
    </citation>
    <scope>NUCLEOTIDE SEQUENCE</scope>
    <source>
        <strain evidence="3">T3</strain>
    </source>
</reference>
<sequence length="161" mass="18120">MKRFRERAAAGLAAGDAFTLTRRFSEKDIDDFALISRDYNPVHFDTPYAALRGFKKPVSQGLLTASLMTEIGGQIGWLAAEMMFRFKRPVYAGDTITCDWVITEFNDQGWGRAVVTMRNAQGEVVIEAETTGIPPGLKERQRLFEMLREGDPTNIAARIER</sequence>
<protein>
    <submittedName>
        <fullName evidence="2 3">Dehydratase</fullName>
    </submittedName>
</protein>
<proteinExistence type="predicted"/>
<feature type="domain" description="MaoC-like" evidence="1">
    <location>
        <begin position="21"/>
        <end position="117"/>
    </location>
</feature>
<dbReference type="GO" id="GO:0019171">
    <property type="term" value="F:(3R)-hydroxyacyl-[acyl-carrier-protein] dehydratase activity"/>
    <property type="evidence" value="ECO:0007669"/>
    <property type="project" value="TreeGrafter"/>
</dbReference>
<dbReference type="EMBL" id="CP158373">
    <property type="protein sequence ID" value="XBY66700.1"/>
    <property type="molecule type" value="Genomic_DNA"/>
</dbReference>
<dbReference type="InterPro" id="IPR002539">
    <property type="entry name" value="MaoC-like_dom"/>
</dbReference>
<dbReference type="PANTHER" id="PTHR43437">
    <property type="entry name" value="HYDROXYACYL-THIOESTER DEHYDRATASE TYPE 2, MITOCHONDRIAL-RELATED"/>
    <property type="match status" value="1"/>
</dbReference>
<name>A0AAU7Y906_9PSED</name>
<dbReference type="Pfam" id="PF01575">
    <property type="entry name" value="MaoC_dehydratas"/>
    <property type="match status" value="1"/>
</dbReference>
<dbReference type="Proteomes" id="UP001064896">
    <property type="component" value="Chromosome"/>
</dbReference>
<dbReference type="InterPro" id="IPR029069">
    <property type="entry name" value="HotDog_dom_sf"/>
</dbReference>
<organism evidence="3">
    <name type="scientific">Pseudomonas solani</name>
    <dbReference type="NCBI Taxonomy" id="2731552"/>
    <lineage>
        <taxon>Bacteria</taxon>
        <taxon>Pseudomonadati</taxon>
        <taxon>Pseudomonadota</taxon>
        <taxon>Gammaproteobacteria</taxon>
        <taxon>Pseudomonadales</taxon>
        <taxon>Pseudomonadaceae</taxon>
        <taxon>Pseudomonas</taxon>
    </lineage>
</organism>
<dbReference type="CDD" id="cd03449">
    <property type="entry name" value="R_hydratase"/>
    <property type="match status" value="1"/>
</dbReference>
<evidence type="ECO:0000313" key="3">
    <source>
        <dbReference type="EMBL" id="XBY66700.1"/>
    </source>
</evidence>
<accession>A0AAU7Y906</accession>
<reference evidence="2" key="1">
    <citation type="submission" date="2020-05" db="EMBL/GenBank/DDBJ databases">
        <title>Complete genome sequence of Pseudomonas sp. Sm006.</title>
        <authorList>
            <person name="Takeuchi K."/>
            <person name="Someya N."/>
        </authorList>
    </citation>
    <scope>NUCLEOTIDE SEQUENCE</scope>
    <source>
        <strain evidence="2">Sm006</strain>
    </source>
</reference>